<dbReference type="EMBL" id="CDMZ01000701">
    <property type="protein sequence ID" value="CEM19752.1"/>
    <property type="molecule type" value="Genomic_DNA"/>
</dbReference>
<organism evidence="1">
    <name type="scientific">Chromera velia CCMP2878</name>
    <dbReference type="NCBI Taxonomy" id="1169474"/>
    <lineage>
        <taxon>Eukaryota</taxon>
        <taxon>Sar</taxon>
        <taxon>Alveolata</taxon>
        <taxon>Colpodellida</taxon>
        <taxon>Chromeraceae</taxon>
        <taxon>Chromera</taxon>
    </lineage>
</organism>
<dbReference type="VEuPathDB" id="CryptoDB:Cvel_19177"/>
<name>A0A0G4FXX0_9ALVE</name>
<gene>
    <name evidence="1" type="ORF">Cvel_19177</name>
</gene>
<reference evidence="1" key="1">
    <citation type="submission" date="2014-11" db="EMBL/GenBank/DDBJ databases">
        <authorList>
            <person name="Otto D Thomas"/>
            <person name="Naeem Raeece"/>
        </authorList>
    </citation>
    <scope>NUCLEOTIDE SEQUENCE</scope>
</reference>
<proteinExistence type="predicted"/>
<sequence length="226" mass="23523">MVNVPQTPVILPRHSGVPVEVVLLEVGFEVGERTTEVLVGAFALSGGFAFPDSSASLASMLADAATPALLTFCAHATVFANPTPTALSTYTARTTVSTNRTSTTVNAGVLDAPVCTNSAPPTLFAISMQPTMSADRAAPTHSTVMTPSPMFTNPFSSAVFVLGVLTAMYAHLCPPALLAIMLALASVLANSAPSTISAKIFYPTVWAQWSLPTVSIRRSSVEELLP</sequence>
<dbReference type="AlphaFoldDB" id="A0A0G4FXX0"/>
<evidence type="ECO:0000313" key="1">
    <source>
        <dbReference type="EMBL" id="CEM19752.1"/>
    </source>
</evidence>
<accession>A0A0G4FXX0</accession>
<dbReference type="PhylomeDB" id="A0A0G4FXX0"/>
<protein>
    <submittedName>
        <fullName evidence="1">Uncharacterized protein</fullName>
    </submittedName>
</protein>